<feature type="domain" description="IclR-ED" evidence="5">
    <location>
        <begin position="82"/>
        <end position="265"/>
    </location>
</feature>
<dbReference type="InterPro" id="IPR036390">
    <property type="entry name" value="WH_DNA-bd_sf"/>
</dbReference>
<gene>
    <name evidence="6" type="ORF">CEJ45_11470</name>
</gene>
<keyword evidence="2" id="KW-0238">DNA-binding</keyword>
<dbReference type="PROSITE" id="PS51077">
    <property type="entry name" value="HTH_ICLR"/>
    <property type="match status" value="1"/>
</dbReference>
<name>A0A225STN0_9BURK</name>
<dbReference type="PROSITE" id="PS51078">
    <property type="entry name" value="ICLR_ED"/>
    <property type="match status" value="1"/>
</dbReference>
<dbReference type="InterPro" id="IPR036388">
    <property type="entry name" value="WH-like_DNA-bd_sf"/>
</dbReference>
<dbReference type="Pfam" id="PF09339">
    <property type="entry name" value="HTH_IclR"/>
    <property type="match status" value="1"/>
</dbReference>
<dbReference type="InterPro" id="IPR014757">
    <property type="entry name" value="Tscrpt_reg_IclR_C"/>
</dbReference>
<dbReference type="RefSeq" id="WP_088755243.1">
    <property type="nucleotide sequence ID" value="NZ_NJGV01000009.1"/>
</dbReference>
<evidence type="ECO:0000256" key="2">
    <source>
        <dbReference type="ARBA" id="ARBA00023125"/>
    </source>
</evidence>
<keyword evidence="3" id="KW-0804">Transcription</keyword>
<dbReference type="InterPro" id="IPR029016">
    <property type="entry name" value="GAF-like_dom_sf"/>
</dbReference>
<evidence type="ECO:0000313" key="7">
    <source>
        <dbReference type="Proteomes" id="UP000214747"/>
    </source>
</evidence>
<dbReference type="GO" id="GO:0003677">
    <property type="term" value="F:DNA binding"/>
    <property type="evidence" value="ECO:0007669"/>
    <property type="project" value="UniProtKB-KW"/>
</dbReference>
<protein>
    <submittedName>
        <fullName evidence="6">IclR family transcriptional regulator</fullName>
    </submittedName>
</protein>
<dbReference type="SUPFAM" id="SSF55781">
    <property type="entry name" value="GAF domain-like"/>
    <property type="match status" value="1"/>
</dbReference>
<dbReference type="Gene3D" id="1.10.10.10">
    <property type="entry name" value="Winged helix-like DNA-binding domain superfamily/Winged helix DNA-binding domain"/>
    <property type="match status" value="1"/>
</dbReference>
<dbReference type="SUPFAM" id="SSF46785">
    <property type="entry name" value="Winged helix' DNA-binding domain"/>
    <property type="match status" value="1"/>
</dbReference>
<dbReference type="SMART" id="SM00346">
    <property type="entry name" value="HTH_ICLR"/>
    <property type="match status" value="1"/>
</dbReference>
<sequence length="266" mass="29889">MDEIVSFKGEDESHDRQFVNALARGLEILRCFRPGEIYLTNTELAKRTGLPKPTISRLTHTLTRLGYLEYSEDQGRYQLGSGVLALGYSLLSGMDVRKLARPAMQELADYSQCNVALGIRDRLSMVYIEATRGQSAVTLRRDVGSRIPLATTSMGRALLCALPQNERDFLMDHIRLRNEEQWPKVKAGIEQAFKDYQDHGFCISVGEWEKTISAVGVPMIDANEEKLMAFNCGGPAFMLTREMLMEDLGPRLVNVVRTVEASMGRH</sequence>
<dbReference type="InterPro" id="IPR005471">
    <property type="entry name" value="Tscrpt_reg_IclR_N"/>
</dbReference>
<dbReference type="PANTHER" id="PTHR30136:SF33">
    <property type="entry name" value="TRANSCRIPTIONAL REGULATORY PROTEIN"/>
    <property type="match status" value="1"/>
</dbReference>
<evidence type="ECO:0000259" key="5">
    <source>
        <dbReference type="PROSITE" id="PS51078"/>
    </source>
</evidence>
<dbReference type="GO" id="GO:0003700">
    <property type="term" value="F:DNA-binding transcription factor activity"/>
    <property type="evidence" value="ECO:0007669"/>
    <property type="project" value="TreeGrafter"/>
</dbReference>
<evidence type="ECO:0000256" key="3">
    <source>
        <dbReference type="ARBA" id="ARBA00023163"/>
    </source>
</evidence>
<dbReference type="InterPro" id="IPR050707">
    <property type="entry name" value="HTH_MetabolicPath_Reg"/>
</dbReference>
<dbReference type="Gene3D" id="3.30.450.40">
    <property type="match status" value="1"/>
</dbReference>
<proteinExistence type="predicted"/>
<dbReference type="Pfam" id="PF01614">
    <property type="entry name" value="IclR_C"/>
    <property type="match status" value="1"/>
</dbReference>
<organism evidence="6 7">
    <name type="scientific">Herbaspirillum aquaticum</name>
    <dbReference type="NCBI Taxonomy" id="568783"/>
    <lineage>
        <taxon>Bacteria</taxon>
        <taxon>Pseudomonadati</taxon>
        <taxon>Pseudomonadota</taxon>
        <taxon>Betaproteobacteria</taxon>
        <taxon>Burkholderiales</taxon>
        <taxon>Oxalobacteraceae</taxon>
        <taxon>Herbaspirillum</taxon>
    </lineage>
</organism>
<dbReference type="GO" id="GO:0045892">
    <property type="term" value="P:negative regulation of DNA-templated transcription"/>
    <property type="evidence" value="ECO:0007669"/>
    <property type="project" value="TreeGrafter"/>
</dbReference>
<dbReference type="Proteomes" id="UP000214747">
    <property type="component" value="Unassembled WGS sequence"/>
</dbReference>
<dbReference type="EMBL" id="NJGV01000009">
    <property type="protein sequence ID" value="OWY34459.1"/>
    <property type="molecule type" value="Genomic_DNA"/>
</dbReference>
<dbReference type="AlphaFoldDB" id="A0A225STN0"/>
<evidence type="ECO:0000259" key="4">
    <source>
        <dbReference type="PROSITE" id="PS51077"/>
    </source>
</evidence>
<reference evidence="6 7" key="1">
    <citation type="journal article" date="2010" name="Int. J. Syst. Evol. Microbiol.">
        <title>Reclassification of Herbaspirillum putei as a later heterotypic synonym of Herbaspirillum huttiense, with the description of H. huttiense subsp. huttiense subsp. nov. and H. huttiense subsp. putei subsp. nov., comb. nov., and description of Herbaspirillum aquaticum sp. nov.</title>
        <authorList>
            <person name="Dobritsa A.P."/>
            <person name="Reddy M.C."/>
            <person name="Samadpour M."/>
        </authorList>
    </citation>
    <scope>NUCLEOTIDE SEQUENCE [LARGE SCALE GENOMIC DNA]</scope>
    <source>
        <strain evidence="6 7">IEH 4430</strain>
    </source>
</reference>
<evidence type="ECO:0000256" key="1">
    <source>
        <dbReference type="ARBA" id="ARBA00023015"/>
    </source>
</evidence>
<comment type="caution">
    <text evidence="6">The sequence shown here is derived from an EMBL/GenBank/DDBJ whole genome shotgun (WGS) entry which is preliminary data.</text>
</comment>
<evidence type="ECO:0000313" key="6">
    <source>
        <dbReference type="EMBL" id="OWY34459.1"/>
    </source>
</evidence>
<keyword evidence="1" id="KW-0805">Transcription regulation</keyword>
<keyword evidence="7" id="KW-1185">Reference proteome</keyword>
<dbReference type="PANTHER" id="PTHR30136">
    <property type="entry name" value="HELIX-TURN-HELIX TRANSCRIPTIONAL REGULATOR, ICLR FAMILY"/>
    <property type="match status" value="1"/>
</dbReference>
<accession>A0A225STN0</accession>
<feature type="domain" description="HTH iclR-type" evidence="4">
    <location>
        <begin position="19"/>
        <end position="81"/>
    </location>
</feature>